<dbReference type="InterPro" id="IPR052020">
    <property type="entry name" value="Cyclic_di-GMP/3'3'-cGAMP_PDE"/>
</dbReference>
<organism evidence="3 4">
    <name type="scientific">Vibrio coralliirubri</name>
    <dbReference type="NCBI Taxonomy" id="1516159"/>
    <lineage>
        <taxon>Bacteria</taxon>
        <taxon>Pseudomonadati</taxon>
        <taxon>Pseudomonadota</taxon>
        <taxon>Gammaproteobacteria</taxon>
        <taxon>Vibrionales</taxon>
        <taxon>Vibrionaceae</taxon>
        <taxon>Vibrio</taxon>
    </lineage>
</organism>
<evidence type="ECO:0000313" key="4">
    <source>
        <dbReference type="Proteomes" id="UP000041625"/>
    </source>
</evidence>
<accession>A0A0T7D6K4</accession>
<dbReference type="InterPro" id="IPR003607">
    <property type="entry name" value="HD/PDEase_dom"/>
</dbReference>
<dbReference type="PROSITE" id="PS51832">
    <property type="entry name" value="HD_GYP"/>
    <property type="match status" value="1"/>
</dbReference>
<dbReference type="InterPro" id="IPR011006">
    <property type="entry name" value="CheY-like_superfamily"/>
</dbReference>
<dbReference type="CDD" id="cd19920">
    <property type="entry name" value="REC_PA4781-like"/>
    <property type="match status" value="1"/>
</dbReference>
<accession>A0A0T7DV48</accession>
<dbReference type="Pfam" id="PF00072">
    <property type="entry name" value="Response_reg"/>
    <property type="match status" value="1"/>
</dbReference>
<keyword evidence="1" id="KW-0378">Hydrolase</keyword>
<dbReference type="SUPFAM" id="SSF109604">
    <property type="entry name" value="HD-domain/PDEase-like"/>
    <property type="match status" value="1"/>
</dbReference>
<name>A0A0T7D6K4_9VIBR</name>
<dbReference type="Proteomes" id="UP000041625">
    <property type="component" value="Unassembled WGS sequence"/>
</dbReference>
<keyword evidence="4" id="KW-1185">Reference proteome</keyword>
<dbReference type="FunFam" id="1.10.3210.10:FF:000018">
    <property type="entry name" value="Two-component system response regulator"/>
    <property type="match status" value="1"/>
</dbReference>
<comment type="caution">
    <text evidence="3">The sequence shown here is derived from an EMBL/GenBank/DDBJ whole genome shotgun (WGS) entry which is preliminary data.</text>
</comment>
<protein>
    <submittedName>
        <fullName evidence="3">Two-component regulatory system: response regulator containing a CheY-like receiver domain and an HD-GYP domain</fullName>
    </submittedName>
</protein>
<dbReference type="EMBL" id="CCKJ01000037">
    <property type="protein sequence ID" value="CDT74806.1"/>
    <property type="molecule type" value="Genomic_DNA"/>
</dbReference>
<dbReference type="SMART" id="SM00471">
    <property type="entry name" value="HDc"/>
    <property type="match status" value="1"/>
</dbReference>
<dbReference type="InterPro" id="IPR037522">
    <property type="entry name" value="HD_GYP_dom"/>
</dbReference>
<dbReference type="PANTHER" id="PTHR45228">
    <property type="entry name" value="CYCLIC DI-GMP PHOSPHODIESTERASE TM_0186-RELATED"/>
    <property type="match status" value="1"/>
</dbReference>
<dbReference type="PROSITE" id="PS50110">
    <property type="entry name" value="RESPONSE_REGULATORY"/>
    <property type="match status" value="1"/>
</dbReference>
<dbReference type="GeneID" id="89591018"/>
<keyword evidence="2" id="KW-0597">Phosphoprotein</keyword>
<gene>
    <name evidence="3" type="ORF">VCR31J2_1310057</name>
</gene>
<dbReference type="GO" id="GO:0000160">
    <property type="term" value="P:phosphorelay signal transduction system"/>
    <property type="evidence" value="ECO:0007669"/>
    <property type="project" value="InterPro"/>
</dbReference>
<dbReference type="InterPro" id="IPR001789">
    <property type="entry name" value="Sig_transdc_resp-reg_receiver"/>
</dbReference>
<dbReference type="RefSeq" id="WP_048610920.1">
    <property type="nucleotide sequence ID" value="NZ_AP025471.1"/>
</dbReference>
<dbReference type="SUPFAM" id="SSF52172">
    <property type="entry name" value="CheY-like"/>
    <property type="match status" value="1"/>
</dbReference>
<evidence type="ECO:0000256" key="2">
    <source>
        <dbReference type="PROSITE-ProRule" id="PRU00169"/>
    </source>
</evidence>
<dbReference type="SMART" id="SM00448">
    <property type="entry name" value="REC"/>
    <property type="match status" value="1"/>
</dbReference>
<dbReference type="Pfam" id="PF13487">
    <property type="entry name" value="HD_5"/>
    <property type="match status" value="1"/>
</dbReference>
<reference evidence="3 4" key="1">
    <citation type="submission" date="2014-06" db="EMBL/GenBank/DDBJ databases">
        <authorList>
            <person name="Le Roux F."/>
        </authorList>
    </citation>
    <scope>NUCLEOTIDE SEQUENCE [LARGE SCALE GENOMIC DNA]</scope>
    <source>
        <strain evidence="3 4">J2-31</strain>
    </source>
</reference>
<dbReference type="CDD" id="cd00077">
    <property type="entry name" value="HDc"/>
    <property type="match status" value="1"/>
</dbReference>
<dbReference type="AlphaFoldDB" id="A0A0T7D6K4"/>
<evidence type="ECO:0000313" key="3">
    <source>
        <dbReference type="EMBL" id="CDT74806.1"/>
    </source>
</evidence>
<sequence length="341" mass="37978">MSRKPIVLVVDDTPSNLDVLTAILKDTYQVKVAINGTIGIKIAKMVPQPDLILLDIMMPDIDGYEVCRQLKAQPNTAHIPIIFVTAKIGPEAEVKGLSLGAVDYLTKPITPEIALQRVKTHIALYDQQRALFHQVKDKTVEINLGKLETLNILGRAAEFKDNETGMHVKRMSHYCEVLGKALGMTDEDAETLRDAAPMHDIGKIGIPDNVLLKPGKLDAEEWAIMQKHVEYGVEILGQQSDSKLMRMAIQVAQYHHEKWDGSGYPSQVAGEDIPLVGRIAAVADVFDALTAERPYKKAWSVEDALALITEQKGKHFDPTIVDLFFIKLPEILEIKEKFKDE</sequence>
<dbReference type="GO" id="GO:0009214">
    <property type="term" value="P:cyclic nucleotide catabolic process"/>
    <property type="evidence" value="ECO:0007669"/>
    <property type="project" value="UniProtKB-ARBA"/>
</dbReference>
<dbReference type="GO" id="GO:0004112">
    <property type="term" value="F:cyclic-nucleotide phosphodiesterase activity"/>
    <property type="evidence" value="ECO:0007669"/>
    <property type="project" value="UniProtKB-ARBA"/>
</dbReference>
<proteinExistence type="predicted"/>
<dbReference type="Gene3D" id="3.40.50.2300">
    <property type="match status" value="1"/>
</dbReference>
<dbReference type="PANTHER" id="PTHR45228:SF5">
    <property type="entry name" value="CYCLIC DI-GMP PHOSPHODIESTERASE VC_1348-RELATED"/>
    <property type="match status" value="1"/>
</dbReference>
<evidence type="ECO:0000256" key="1">
    <source>
        <dbReference type="ARBA" id="ARBA00022801"/>
    </source>
</evidence>
<dbReference type="Gene3D" id="1.10.3210.10">
    <property type="entry name" value="Hypothetical protein af1432"/>
    <property type="match status" value="1"/>
</dbReference>
<feature type="modified residue" description="4-aspartylphosphate" evidence="2">
    <location>
        <position position="55"/>
    </location>
</feature>